<dbReference type="PROSITE" id="PS50057">
    <property type="entry name" value="FERM_3"/>
    <property type="match status" value="1"/>
</dbReference>
<name>A0A158QFP4_HYMDI</name>
<feature type="compositionally biased region" description="Polar residues" evidence="1">
    <location>
        <begin position="413"/>
        <end position="431"/>
    </location>
</feature>
<feature type="region of interest" description="Disordered" evidence="1">
    <location>
        <begin position="849"/>
        <end position="874"/>
    </location>
</feature>
<accession>A0A158QFP4</accession>
<feature type="signal peptide" evidence="2">
    <location>
        <begin position="1"/>
        <end position="18"/>
    </location>
</feature>
<feature type="chain" id="PRO_5007630954" evidence="2">
    <location>
        <begin position="19"/>
        <end position="1143"/>
    </location>
</feature>
<evidence type="ECO:0000313" key="4">
    <source>
        <dbReference type="WBParaSite" id="HDID_0000922801-mRNA-1"/>
    </source>
</evidence>
<dbReference type="PANTHER" id="PTHR23280">
    <property type="entry name" value="4.1 G PROTEIN"/>
    <property type="match status" value="1"/>
</dbReference>
<proteinExistence type="predicted"/>
<dbReference type="SUPFAM" id="SSF47031">
    <property type="entry name" value="Second domain of FERM"/>
    <property type="match status" value="1"/>
</dbReference>
<dbReference type="SMART" id="SM01196">
    <property type="entry name" value="FERM_C"/>
    <property type="match status" value="1"/>
</dbReference>
<feature type="compositionally biased region" description="Polar residues" evidence="1">
    <location>
        <begin position="1134"/>
        <end position="1143"/>
    </location>
</feature>
<dbReference type="InterPro" id="IPR043136">
    <property type="entry name" value="B30.2/SPRY_sf"/>
</dbReference>
<sequence length="1143" mass="125237">LACSFFTHTLLAAYWAQSELGDWDLHVSNSSNSTNYLIPLCLAAPIPISSLITPEGESLEAEAVAEEERVWSASRTGPPQPPPLVRMSSPFLQQVTLFHRSLRGLVPSRADILFLQTARKLSTYGIDFHRIHNPTSCTVHINFTKRLSKETSTFQRSQSLRPKSTNSFNKTKNRLSLSPSRDFTDLRSSNHLSTFSSNGLSNGCHSGHQYPFFLGIFHGGIYLYRGRLRLEYHPWSAIVKMAYRRASFRLCLRLANSERDGLVQVLKCECGTTALAKRIYRSCVDHHALFRLRRLDYGEGTTPWNSISEHFPFATGTRLRRLHFSSPHSPSDPASASVSAATAPPHLMSSMAVCTRNPSTLIRSSTPLIEARARPFSEPDVRAPDLHAHKFFSRLFIRKSTIRHKGGTRGIISPSQGLHASLSDQGLQQSVDPDDPSTDIGGLTLADGFESTSLSTATGPSTSPSISPFYTPSEWNRPPLPGPLLQMSSVDATPGMLFEPSGGLTVSRDWRLVVYQAEPDKAPSMEWKGCRATWGVSENPNSPAGISSFGPRRLFFEVRLNGNEPVRVGWATENANLILGEDARGFAYQTSPIAPSLNEDTLSEDWFSMTSNGEVGKNNQLHHGALVIGGASVNVIGSCQGDVIGCYLDLDSRLAHWTKNGVTSADMTISIARFPPRTVFFPACAIRNSSVTFNFGDTPFAYGPMLVTGEYSNSNWLPLASANLIAEIVGCCYSSPTGANQLPIRLTPNPRSGWHLIPTNGSGAILSPDKLCVRAILHSGWQTLHASDFIMPWSEAVSNKKPPLHSKLQAPSIYFEHTNCIPLCHYRRLLDGDLFYLNLIHQLPPPPLSLNPNSDFERKQKPQNGTKGISPAPIRHPHSFAQCRDTANHESTITVVHKSASCNSAPTAAMNFLVSSDILDALTMSRSRIPLVSVKTGLWRRVSTDPATPHRPITSPTFAAPWSRANQILPIVRTHRVAVSTLPPNAATTTGEFLEMEIDTNGLDGTLTAMALALDGSLRRSASDSIHKALICHLCGQSQQSSASAANQSSSSSLIERRMAQIPLVPTKIVHTRATYSDDYVPTLSQQTETLENSIEKLDTTVINVETGEETIARRRHITDLTLPPSIAEDDRSITSPQLTEAT</sequence>
<feature type="region of interest" description="Disordered" evidence="1">
    <location>
        <begin position="1123"/>
        <end position="1143"/>
    </location>
</feature>
<protein>
    <submittedName>
        <fullName evidence="4">FERM domain-containing protein</fullName>
    </submittedName>
</protein>
<evidence type="ECO:0000256" key="1">
    <source>
        <dbReference type="SAM" id="MobiDB-lite"/>
    </source>
</evidence>
<dbReference type="InterPro" id="IPR019748">
    <property type="entry name" value="FERM_central"/>
</dbReference>
<dbReference type="PANTHER" id="PTHR23280:SF21">
    <property type="entry name" value="PROTEIN 4.1 HOMOLOG"/>
    <property type="match status" value="1"/>
</dbReference>
<dbReference type="InterPro" id="IPR011993">
    <property type="entry name" value="PH-like_dom_sf"/>
</dbReference>
<dbReference type="InterPro" id="IPR014352">
    <property type="entry name" value="FERM/acyl-CoA-bd_prot_sf"/>
</dbReference>
<evidence type="ECO:0000259" key="3">
    <source>
        <dbReference type="PROSITE" id="PS50057"/>
    </source>
</evidence>
<dbReference type="Gene3D" id="2.30.29.30">
    <property type="entry name" value="Pleckstrin-homology domain (PH domain)/Phosphotyrosine-binding domain (PTB)"/>
    <property type="match status" value="1"/>
</dbReference>
<dbReference type="GO" id="GO:0005856">
    <property type="term" value="C:cytoskeleton"/>
    <property type="evidence" value="ECO:0007669"/>
    <property type="project" value="TreeGrafter"/>
</dbReference>
<dbReference type="Pfam" id="PF00622">
    <property type="entry name" value="SPRY"/>
    <property type="match status" value="1"/>
</dbReference>
<dbReference type="SMART" id="SM00449">
    <property type="entry name" value="SPRY"/>
    <property type="match status" value="1"/>
</dbReference>
<evidence type="ECO:0000256" key="2">
    <source>
        <dbReference type="SAM" id="SignalP"/>
    </source>
</evidence>
<dbReference type="STRING" id="6216.A0A158QFP4"/>
<dbReference type="InterPro" id="IPR000299">
    <property type="entry name" value="FERM_domain"/>
</dbReference>
<dbReference type="SUPFAM" id="SSF50729">
    <property type="entry name" value="PH domain-like"/>
    <property type="match status" value="1"/>
</dbReference>
<feature type="region of interest" description="Disordered" evidence="1">
    <location>
        <begin position="451"/>
        <end position="470"/>
    </location>
</feature>
<dbReference type="AlphaFoldDB" id="A0A158QFP4"/>
<dbReference type="SUPFAM" id="SSF49899">
    <property type="entry name" value="Concanavalin A-like lectins/glucanases"/>
    <property type="match status" value="1"/>
</dbReference>
<dbReference type="InterPro" id="IPR018980">
    <property type="entry name" value="FERM_PH-like_C"/>
</dbReference>
<dbReference type="GO" id="GO:0031032">
    <property type="term" value="P:actomyosin structure organization"/>
    <property type="evidence" value="ECO:0007669"/>
    <property type="project" value="TreeGrafter"/>
</dbReference>
<dbReference type="WBParaSite" id="HDID_0000922801-mRNA-1">
    <property type="protein sequence ID" value="HDID_0000922801-mRNA-1"/>
    <property type="gene ID" value="HDID_0000922801"/>
</dbReference>
<dbReference type="Pfam" id="PF00373">
    <property type="entry name" value="FERM_M"/>
    <property type="match status" value="1"/>
</dbReference>
<dbReference type="InterPro" id="IPR003877">
    <property type="entry name" value="SPRY_dom"/>
</dbReference>
<reference evidence="4" key="1">
    <citation type="submission" date="2016-04" db="UniProtKB">
        <authorList>
            <consortium name="WormBaseParasite"/>
        </authorList>
    </citation>
    <scope>IDENTIFICATION</scope>
</reference>
<organism evidence="4">
    <name type="scientific">Hymenolepis diminuta</name>
    <name type="common">Rat tapeworm</name>
    <dbReference type="NCBI Taxonomy" id="6216"/>
    <lineage>
        <taxon>Eukaryota</taxon>
        <taxon>Metazoa</taxon>
        <taxon>Spiralia</taxon>
        <taxon>Lophotrochozoa</taxon>
        <taxon>Platyhelminthes</taxon>
        <taxon>Cestoda</taxon>
        <taxon>Eucestoda</taxon>
        <taxon>Cyclophyllidea</taxon>
        <taxon>Hymenolepididae</taxon>
        <taxon>Hymenolepis</taxon>
    </lineage>
</organism>
<feature type="region of interest" description="Disordered" evidence="1">
    <location>
        <begin position="152"/>
        <end position="182"/>
    </location>
</feature>
<dbReference type="Pfam" id="PF09380">
    <property type="entry name" value="FERM_C"/>
    <property type="match status" value="1"/>
</dbReference>
<dbReference type="InterPro" id="IPR035963">
    <property type="entry name" value="FERM_2"/>
</dbReference>
<keyword evidence="2" id="KW-0732">Signal</keyword>
<dbReference type="InterPro" id="IPR013320">
    <property type="entry name" value="ConA-like_dom_sf"/>
</dbReference>
<dbReference type="Gene3D" id="2.60.120.920">
    <property type="match status" value="1"/>
</dbReference>
<feature type="region of interest" description="Disordered" evidence="1">
    <location>
        <begin position="407"/>
        <end position="436"/>
    </location>
</feature>
<dbReference type="Gene3D" id="1.20.80.10">
    <property type="match status" value="1"/>
</dbReference>
<feature type="domain" description="FERM" evidence="3">
    <location>
        <begin position="1"/>
        <end position="294"/>
    </location>
</feature>